<name>A0A1H6DHU9_9ACTN</name>
<protein>
    <submittedName>
        <fullName evidence="3">Uncharacterized protein</fullName>
    </submittedName>
</protein>
<feature type="transmembrane region" description="Helical" evidence="2">
    <location>
        <begin position="74"/>
        <end position="94"/>
    </location>
</feature>
<proteinExistence type="predicted"/>
<dbReference type="RefSeq" id="WP_103888913.1">
    <property type="nucleotide sequence ID" value="NZ_FNVU01000015.1"/>
</dbReference>
<sequence>MTSLELSTAAETARPAPPTPFTRLRGRLPAPVATAAVLGAAATALGTAAGLWFLPFAFGLAVGVWGRRRSTAPMLATAGLASGAGWALPLLWSALHGGSVSSTARIVAALAGLPPSPALVLLATLLVAALQAISAAGLARTVCHLSAAPARTEDVPPEDVDMGEDSTRRSS</sequence>
<feature type="transmembrane region" description="Helical" evidence="2">
    <location>
        <begin position="106"/>
        <end position="130"/>
    </location>
</feature>
<keyword evidence="2" id="KW-1133">Transmembrane helix</keyword>
<dbReference type="AlphaFoldDB" id="A0A1H6DHU9"/>
<dbReference type="EMBL" id="FNVU01000015">
    <property type="protein sequence ID" value="SEG84403.1"/>
    <property type="molecule type" value="Genomic_DNA"/>
</dbReference>
<evidence type="ECO:0000313" key="3">
    <source>
        <dbReference type="EMBL" id="SEG84403.1"/>
    </source>
</evidence>
<dbReference type="Proteomes" id="UP000236754">
    <property type="component" value="Unassembled WGS sequence"/>
</dbReference>
<evidence type="ECO:0000313" key="4">
    <source>
        <dbReference type="Proteomes" id="UP000236754"/>
    </source>
</evidence>
<keyword evidence="2" id="KW-0472">Membrane</keyword>
<organism evidence="3 4">
    <name type="scientific">Actinacidiphila yanglinensis</name>
    <dbReference type="NCBI Taxonomy" id="310779"/>
    <lineage>
        <taxon>Bacteria</taxon>
        <taxon>Bacillati</taxon>
        <taxon>Actinomycetota</taxon>
        <taxon>Actinomycetes</taxon>
        <taxon>Kitasatosporales</taxon>
        <taxon>Streptomycetaceae</taxon>
        <taxon>Actinacidiphila</taxon>
    </lineage>
</organism>
<evidence type="ECO:0000256" key="2">
    <source>
        <dbReference type="SAM" id="Phobius"/>
    </source>
</evidence>
<feature type="region of interest" description="Disordered" evidence="1">
    <location>
        <begin position="1"/>
        <end position="21"/>
    </location>
</feature>
<gene>
    <name evidence="3" type="ORF">SAMN05216223_11569</name>
</gene>
<accession>A0A1H6DHU9</accession>
<feature type="transmembrane region" description="Helical" evidence="2">
    <location>
        <begin position="32"/>
        <end position="62"/>
    </location>
</feature>
<reference evidence="3 4" key="1">
    <citation type="submission" date="2016-10" db="EMBL/GenBank/DDBJ databases">
        <authorList>
            <person name="de Groot N.N."/>
        </authorList>
    </citation>
    <scope>NUCLEOTIDE SEQUENCE [LARGE SCALE GENOMIC DNA]</scope>
    <source>
        <strain evidence="3 4">CGMCC 4.2023</strain>
    </source>
</reference>
<evidence type="ECO:0000256" key="1">
    <source>
        <dbReference type="SAM" id="MobiDB-lite"/>
    </source>
</evidence>
<keyword evidence="2" id="KW-0812">Transmembrane</keyword>
<keyword evidence="4" id="KW-1185">Reference proteome</keyword>